<protein>
    <recommendedName>
        <fullName evidence="3">RING-type domain-containing protein</fullName>
    </recommendedName>
</protein>
<evidence type="ECO:0000313" key="4">
    <source>
        <dbReference type="EMBL" id="KAH7084106.1"/>
    </source>
</evidence>
<dbReference type="EMBL" id="JAGMVJ010000012">
    <property type="protein sequence ID" value="KAH7084106.1"/>
    <property type="molecule type" value="Genomic_DNA"/>
</dbReference>
<keyword evidence="1" id="KW-0862">Zinc</keyword>
<feature type="transmembrane region" description="Helical" evidence="2">
    <location>
        <begin position="132"/>
        <end position="153"/>
    </location>
</feature>
<dbReference type="InterPro" id="IPR013083">
    <property type="entry name" value="Znf_RING/FYVE/PHD"/>
</dbReference>
<comment type="caution">
    <text evidence="4">The sequence shown here is derived from an EMBL/GenBank/DDBJ whole genome shotgun (WGS) entry which is preliminary data.</text>
</comment>
<keyword evidence="5" id="KW-1185">Reference proteome</keyword>
<dbReference type="AlphaFoldDB" id="A0A8K0R3G9"/>
<evidence type="ECO:0000259" key="3">
    <source>
        <dbReference type="PROSITE" id="PS50089"/>
    </source>
</evidence>
<reference evidence="4" key="1">
    <citation type="journal article" date="2021" name="Nat. Commun.">
        <title>Genetic determinants of endophytism in the Arabidopsis root mycobiome.</title>
        <authorList>
            <person name="Mesny F."/>
            <person name="Miyauchi S."/>
            <person name="Thiergart T."/>
            <person name="Pickel B."/>
            <person name="Atanasova L."/>
            <person name="Karlsson M."/>
            <person name="Huettel B."/>
            <person name="Barry K.W."/>
            <person name="Haridas S."/>
            <person name="Chen C."/>
            <person name="Bauer D."/>
            <person name="Andreopoulos W."/>
            <person name="Pangilinan J."/>
            <person name="LaButti K."/>
            <person name="Riley R."/>
            <person name="Lipzen A."/>
            <person name="Clum A."/>
            <person name="Drula E."/>
            <person name="Henrissat B."/>
            <person name="Kohler A."/>
            <person name="Grigoriev I.V."/>
            <person name="Martin F.M."/>
            <person name="Hacquard S."/>
        </authorList>
    </citation>
    <scope>NUCLEOTIDE SEQUENCE</scope>
    <source>
        <strain evidence="4">MPI-SDFR-AT-0120</strain>
    </source>
</reference>
<dbReference type="GO" id="GO:0008270">
    <property type="term" value="F:zinc ion binding"/>
    <property type="evidence" value="ECO:0007669"/>
    <property type="project" value="UniProtKB-KW"/>
</dbReference>
<dbReference type="InterPro" id="IPR001841">
    <property type="entry name" value="Znf_RING"/>
</dbReference>
<feature type="domain" description="RING-type" evidence="3">
    <location>
        <begin position="27"/>
        <end position="64"/>
    </location>
</feature>
<dbReference type="PROSITE" id="PS50089">
    <property type="entry name" value="ZF_RING_2"/>
    <property type="match status" value="1"/>
</dbReference>
<keyword evidence="2" id="KW-0812">Transmembrane</keyword>
<keyword evidence="1" id="KW-0863">Zinc-finger</keyword>
<dbReference type="Proteomes" id="UP000813461">
    <property type="component" value="Unassembled WGS sequence"/>
</dbReference>
<evidence type="ECO:0000313" key="5">
    <source>
        <dbReference type="Proteomes" id="UP000813461"/>
    </source>
</evidence>
<evidence type="ECO:0000256" key="1">
    <source>
        <dbReference type="PROSITE-ProRule" id="PRU00175"/>
    </source>
</evidence>
<feature type="transmembrane region" description="Helical" evidence="2">
    <location>
        <begin position="198"/>
        <end position="223"/>
    </location>
</feature>
<accession>A0A8K0R3G9</accession>
<dbReference type="Pfam" id="PF13639">
    <property type="entry name" value="zf-RING_2"/>
    <property type="match status" value="1"/>
</dbReference>
<gene>
    <name evidence="4" type="ORF">FB567DRAFT_550138</name>
</gene>
<organism evidence="4 5">
    <name type="scientific">Paraphoma chrysanthemicola</name>
    <dbReference type="NCBI Taxonomy" id="798071"/>
    <lineage>
        <taxon>Eukaryota</taxon>
        <taxon>Fungi</taxon>
        <taxon>Dikarya</taxon>
        <taxon>Ascomycota</taxon>
        <taxon>Pezizomycotina</taxon>
        <taxon>Dothideomycetes</taxon>
        <taxon>Pleosporomycetidae</taxon>
        <taxon>Pleosporales</taxon>
        <taxon>Pleosporineae</taxon>
        <taxon>Phaeosphaeriaceae</taxon>
        <taxon>Paraphoma</taxon>
    </lineage>
</organism>
<evidence type="ECO:0000256" key="2">
    <source>
        <dbReference type="SAM" id="Phobius"/>
    </source>
</evidence>
<name>A0A8K0R3G9_9PLEO</name>
<sequence length="237" mass="27565">MPPTLAGLFTRPDSYEHVPCPTATDECIICREPFKAIQISECGHIVGYGCFGQWLRSYPDMCPMYGHHLSPKSKGFCVTRFVENLFKIKLFSDTEELILDVRRIMRDEDQVDDRYLQAHQHLQSDMPSFSDFATVFVVHSVGILWLTLFYLTVYYCCAFMLFCAGTLPFELSTGFGFARASSWVWRWAAVLMGRRINVLPVLFCDFALLYLAMVVATLSLVWWRSWVFWWKSLFSRH</sequence>
<keyword evidence="2" id="KW-0472">Membrane</keyword>
<dbReference type="SUPFAM" id="SSF57850">
    <property type="entry name" value="RING/U-box"/>
    <property type="match status" value="1"/>
</dbReference>
<dbReference type="Gene3D" id="3.30.40.10">
    <property type="entry name" value="Zinc/RING finger domain, C3HC4 (zinc finger)"/>
    <property type="match status" value="1"/>
</dbReference>
<proteinExistence type="predicted"/>
<keyword evidence="2" id="KW-1133">Transmembrane helix</keyword>
<keyword evidence="1" id="KW-0479">Metal-binding</keyword>